<dbReference type="AlphaFoldDB" id="A0AAV7I6V3"/>
<organism evidence="1 2">
    <name type="scientific">Cotesia glomerata</name>
    <name type="common">Lepidopteran parasitic wasp</name>
    <name type="synonym">Apanteles glomeratus</name>
    <dbReference type="NCBI Taxonomy" id="32391"/>
    <lineage>
        <taxon>Eukaryota</taxon>
        <taxon>Metazoa</taxon>
        <taxon>Ecdysozoa</taxon>
        <taxon>Arthropoda</taxon>
        <taxon>Hexapoda</taxon>
        <taxon>Insecta</taxon>
        <taxon>Pterygota</taxon>
        <taxon>Neoptera</taxon>
        <taxon>Endopterygota</taxon>
        <taxon>Hymenoptera</taxon>
        <taxon>Apocrita</taxon>
        <taxon>Ichneumonoidea</taxon>
        <taxon>Braconidae</taxon>
        <taxon>Microgastrinae</taxon>
        <taxon>Cotesia</taxon>
    </lineage>
</organism>
<dbReference type="EMBL" id="JAHXZJ010002237">
    <property type="protein sequence ID" value="KAH0545891.1"/>
    <property type="molecule type" value="Genomic_DNA"/>
</dbReference>
<comment type="caution">
    <text evidence="1">The sequence shown here is derived from an EMBL/GenBank/DDBJ whole genome shotgun (WGS) entry which is preliminary data.</text>
</comment>
<sequence>MRERVHLQRQSYGNRRDRDCNRTYLACMHTHIHNTWVEKRQREAGCEANGVGCLSFVSLVQPRRDEEGRRKFPWNRSRIKQLINVRHNCLTPKCTLGTNLVVLNVRRVEFRDHGVVV</sequence>
<proteinExistence type="predicted"/>
<gene>
    <name evidence="1" type="ORF">KQX54_004190</name>
</gene>
<dbReference type="Proteomes" id="UP000826195">
    <property type="component" value="Unassembled WGS sequence"/>
</dbReference>
<keyword evidence="2" id="KW-1185">Reference proteome</keyword>
<reference evidence="1 2" key="1">
    <citation type="journal article" date="2021" name="J. Hered.">
        <title>A chromosome-level genome assembly of the parasitoid wasp, Cotesia glomerata (Hymenoptera: Braconidae).</title>
        <authorList>
            <person name="Pinto B.J."/>
            <person name="Weis J.J."/>
            <person name="Gamble T."/>
            <person name="Ode P.J."/>
            <person name="Paul R."/>
            <person name="Zaspel J.M."/>
        </authorList>
    </citation>
    <scope>NUCLEOTIDE SEQUENCE [LARGE SCALE GENOMIC DNA]</scope>
    <source>
        <strain evidence="1">CgM1</strain>
    </source>
</reference>
<accession>A0AAV7I6V3</accession>
<evidence type="ECO:0000313" key="2">
    <source>
        <dbReference type="Proteomes" id="UP000826195"/>
    </source>
</evidence>
<protein>
    <submittedName>
        <fullName evidence="1">Uncharacterized protein</fullName>
    </submittedName>
</protein>
<name>A0AAV7I6V3_COTGL</name>
<evidence type="ECO:0000313" key="1">
    <source>
        <dbReference type="EMBL" id="KAH0545891.1"/>
    </source>
</evidence>